<dbReference type="Pfam" id="PF00561">
    <property type="entry name" value="Abhydrolase_1"/>
    <property type="match status" value="1"/>
</dbReference>
<dbReference type="PRINTS" id="PR00111">
    <property type="entry name" value="ABHYDROLASE"/>
</dbReference>
<feature type="domain" description="AB hydrolase-1" evidence="1">
    <location>
        <begin position="30"/>
        <end position="163"/>
    </location>
</feature>
<reference evidence="2 3" key="1">
    <citation type="submission" date="2017-10" db="EMBL/GenBank/DDBJ databases">
        <title>Comparative genomics between pathogenic Norcardia.</title>
        <authorList>
            <person name="Zeng L."/>
        </authorList>
    </citation>
    <scope>NUCLEOTIDE SEQUENCE [LARGE SCALE GENOMIC DNA]</scope>
    <source>
        <strain evidence="2 3">NC_YFY_NT001</strain>
    </source>
</reference>
<dbReference type="SUPFAM" id="SSF53474">
    <property type="entry name" value="alpha/beta-Hydrolases"/>
    <property type="match status" value="1"/>
</dbReference>
<keyword evidence="2" id="KW-0378">Hydrolase</keyword>
<dbReference type="InterPro" id="IPR029058">
    <property type="entry name" value="AB_hydrolase_fold"/>
</dbReference>
<name>A0A291RLC7_9NOCA</name>
<accession>A0A291RLC7</accession>
<evidence type="ECO:0000313" key="3">
    <source>
        <dbReference type="Proteomes" id="UP000221961"/>
    </source>
</evidence>
<proteinExistence type="predicted"/>
<evidence type="ECO:0000313" key="2">
    <source>
        <dbReference type="EMBL" id="ATL68125.1"/>
    </source>
</evidence>
<dbReference type="Proteomes" id="UP000221961">
    <property type="component" value="Chromosome"/>
</dbReference>
<dbReference type="EMBL" id="CP023778">
    <property type="protein sequence ID" value="ATL68125.1"/>
    <property type="molecule type" value="Genomic_DNA"/>
</dbReference>
<dbReference type="GO" id="GO:0016020">
    <property type="term" value="C:membrane"/>
    <property type="evidence" value="ECO:0007669"/>
    <property type="project" value="TreeGrafter"/>
</dbReference>
<evidence type="ECO:0000259" key="1">
    <source>
        <dbReference type="Pfam" id="PF00561"/>
    </source>
</evidence>
<protein>
    <submittedName>
        <fullName evidence="2">Alpha/beta hydrolase</fullName>
    </submittedName>
</protein>
<dbReference type="InterPro" id="IPR000073">
    <property type="entry name" value="AB_hydrolase_1"/>
</dbReference>
<sequence length="264" mass="29099">MTARTEAIQHFTVHRDGVTIPVVRGGRGRPLVFFPGLLTTQADLCELIGLLRVDHDVVTFDYWGHGRASAADSYSFEAFLGDVGAVLAELPHFDHPVLVGHSLGADLAVHYAAEYPDAVGELVLIDGANPIPEPFITAADLPEFSALWEEFAAQHEALEETPRQVLLTAQDILDLNVELDTIRSGILDLYRNVECPITMIMSTSMAGDDTDGRTVWRNRNWRTGIERLVREHPHISTTWLDAGHALPLTHAPDIARIVRSTRGS</sequence>
<dbReference type="GO" id="GO:0016787">
    <property type="term" value="F:hydrolase activity"/>
    <property type="evidence" value="ECO:0007669"/>
    <property type="project" value="UniProtKB-KW"/>
</dbReference>
<dbReference type="AlphaFoldDB" id="A0A291RLC7"/>
<dbReference type="RefSeq" id="WP_098695226.1">
    <property type="nucleotide sequence ID" value="NZ_CP023778.1"/>
</dbReference>
<dbReference type="GeneID" id="88359643"/>
<dbReference type="Gene3D" id="3.40.50.1820">
    <property type="entry name" value="alpha/beta hydrolase"/>
    <property type="match status" value="1"/>
</dbReference>
<organism evidence="2 3">
    <name type="scientific">Nocardia terpenica</name>
    <dbReference type="NCBI Taxonomy" id="455432"/>
    <lineage>
        <taxon>Bacteria</taxon>
        <taxon>Bacillati</taxon>
        <taxon>Actinomycetota</taxon>
        <taxon>Actinomycetes</taxon>
        <taxon>Mycobacteriales</taxon>
        <taxon>Nocardiaceae</taxon>
        <taxon>Nocardia</taxon>
    </lineage>
</organism>
<dbReference type="KEGG" id="ntp:CRH09_19985"/>
<dbReference type="InterPro" id="IPR050266">
    <property type="entry name" value="AB_hydrolase_sf"/>
</dbReference>
<dbReference type="PANTHER" id="PTHR43798">
    <property type="entry name" value="MONOACYLGLYCEROL LIPASE"/>
    <property type="match status" value="1"/>
</dbReference>
<gene>
    <name evidence="2" type="ORF">CRH09_19985</name>
</gene>
<dbReference type="PANTHER" id="PTHR43798:SF33">
    <property type="entry name" value="HYDROLASE, PUTATIVE (AFU_ORTHOLOGUE AFUA_2G14860)-RELATED"/>
    <property type="match status" value="1"/>
</dbReference>